<keyword evidence="4 5" id="KW-0472">Membrane</keyword>
<gene>
    <name evidence="6" type="ORF">RM549_11010</name>
</gene>
<dbReference type="EMBL" id="JAVRHM010000011">
    <property type="protein sequence ID" value="MDT0690317.1"/>
    <property type="molecule type" value="Genomic_DNA"/>
</dbReference>
<dbReference type="Proteomes" id="UP001261624">
    <property type="component" value="Unassembled WGS sequence"/>
</dbReference>
<comment type="caution">
    <text evidence="6">The sequence shown here is derived from an EMBL/GenBank/DDBJ whole genome shotgun (WGS) entry which is preliminary data.</text>
</comment>
<name>A0ABU3E305_9FLAO</name>
<feature type="transmembrane region" description="Helical" evidence="5">
    <location>
        <begin position="249"/>
        <end position="272"/>
    </location>
</feature>
<protein>
    <submittedName>
        <fullName evidence="6">UbiA family prenyltransferase</fullName>
    </submittedName>
</protein>
<keyword evidence="2 5" id="KW-0812">Transmembrane</keyword>
<keyword evidence="3 5" id="KW-1133">Transmembrane helix</keyword>
<evidence type="ECO:0000256" key="4">
    <source>
        <dbReference type="ARBA" id="ARBA00023136"/>
    </source>
</evidence>
<feature type="transmembrane region" description="Helical" evidence="5">
    <location>
        <begin position="213"/>
        <end position="229"/>
    </location>
</feature>
<keyword evidence="7" id="KW-1185">Reference proteome</keyword>
<organism evidence="6 7">
    <name type="scientific">Autumnicola patrickiae</name>
    <dbReference type="NCBI Taxonomy" id="3075591"/>
    <lineage>
        <taxon>Bacteria</taxon>
        <taxon>Pseudomonadati</taxon>
        <taxon>Bacteroidota</taxon>
        <taxon>Flavobacteriia</taxon>
        <taxon>Flavobacteriales</taxon>
        <taxon>Flavobacteriaceae</taxon>
        <taxon>Autumnicola</taxon>
    </lineage>
</organism>
<dbReference type="Pfam" id="PF01040">
    <property type="entry name" value="UbiA"/>
    <property type="match status" value="1"/>
</dbReference>
<evidence type="ECO:0000256" key="2">
    <source>
        <dbReference type="ARBA" id="ARBA00022692"/>
    </source>
</evidence>
<evidence type="ECO:0000313" key="6">
    <source>
        <dbReference type="EMBL" id="MDT0690317.1"/>
    </source>
</evidence>
<dbReference type="InterPro" id="IPR000537">
    <property type="entry name" value="UbiA_prenyltransferase"/>
</dbReference>
<comment type="subcellular location">
    <subcellularLocation>
        <location evidence="1">Membrane</location>
        <topology evidence="1">Multi-pass membrane protein</topology>
    </subcellularLocation>
</comment>
<sequence length="301" mass="34349">MLFQFNISSGFLSIKGFLLAFILLSLIPGGIFVSILNDITDIKMDTLAGKSNGMKNFSKTQRGIFLILPLLATFIFLWFMKAAPIAMISYFLCILSFTLYSVKPFRLKERGIWGIFADALGSQVFTTLYATFLILENSNVNIPTVEIILITLWSACFGIRGILWHQFHDLENDIKSGIPTIAQSFSSRKTAITGFLIMATEIIALAGIILISGQYWCFVALLLYFSYIVDRRIRFYTEIIPFKYTRKDYCIFMNECYQIFLPVILLILLSFFEPLYGILLLAHLFLFPIGIIQVGKMVFLR</sequence>
<proteinExistence type="predicted"/>
<reference evidence="6 7" key="1">
    <citation type="submission" date="2023-09" db="EMBL/GenBank/DDBJ databases">
        <authorList>
            <person name="Rey-Velasco X."/>
        </authorList>
    </citation>
    <scope>NUCLEOTIDE SEQUENCE [LARGE SCALE GENOMIC DNA]</scope>
    <source>
        <strain evidence="6 7">F188</strain>
    </source>
</reference>
<evidence type="ECO:0000313" key="7">
    <source>
        <dbReference type="Proteomes" id="UP001261624"/>
    </source>
</evidence>
<feature type="transmembrane region" description="Helical" evidence="5">
    <location>
        <begin position="147"/>
        <end position="167"/>
    </location>
</feature>
<feature type="transmembrane region" description="Helical" evidence="5">
    <location>
        <begin position="278"/>
        <end position="299"/>
    </location>
</feature>
<feature type="transmembrane region" description="Helical" evidence="5">
    <location>
        <begin position="114"/>
        <end position="135"/>
    </location>
</feature>
<feature type="transmembrane region" description="Helical" evidence="5">
    <location>
        <begin position="12"/>
        <end position="36"/>
    </location>
</feature>
<evidence type="ECO:0000256" key="1">
    <source>
        <dbReference type="ARBA" id="ARBA00004141"/>
    </source>
</evidence>
<evidence type="ECO:0000256" key="3">
    <source>
        <dbReference type="ARBA" id="ARBA00022989"/>
    </source>
</evidence>
<feature type="transmembrane region" description="Helical" evidence="5">
    <location>
        <begin position="63"/>
        <end position="79"/>
    </location>
</feature>
<accession>A0ABU3E305</accession>
<dbReference type="RefSeq" id="WP_311684715.1">
    <property type="nucleotide sequence ID" value="NZ_JAVRHM010000011.1"/>
</dbReference>
<evidence type="ECO:0000256" key="5">
    <source>
        <dbReference type="SAM" id="Phobius"/>
    </source>
</evidence>